<keyword evidence="1 2" id="KW-0238">DNA-binding</keyword>
<dbReference type="OrthoDB" id="2356263at2"/>
<feature type="domain" description="HTH tetR-type" evidence="3">
    <location>
        <begin position="4"/>
        <end position="65"/>
    </location>
</feature>
<dbReference type="Pfam" id="PF00440">
    <property type="entry name" value="TetR_N"/>
    <property type="match status" value="1"/>
</dbReference>
<evidence type="ECO:0000256" key="2">
    <source>
        <dbReference type="PROSITE-ProRule" id="PRU00335"/>
    </source>
</evidence>
<evidence type="ECO:0000259" key="3">
    <source>
        <dbReference type="PROSITE" id="PS50977"/>
    </source>
</evidence>
<protein>
    <submittedName>
        <fullName evidence="4">TetR/AcrR family transcriptional regulator</fullName>
    </submittedName>
</protein>
<dbReference type="KEGG" id="yti:FNA67_12165"/>
<dbReference type="Proteomes" id="UP000321062">
    <property type="component" value="Chromosome"/>
</dbReference>
<dbReference type="EMBL" id="CP041690">
    <property type="protein sequence ID" value="QEE20884.1"/>
    <property type="molecule type" value="Genomic_DNA"/>
</dbReference>
<evidence type="ECO:0000313" key="5">
    <source>
        <dbReference type="Proteomes" id="UP000321062"/>
    </source>
</evidence>
<name>A0A5B9DR79_9HYPH</name>
<evidence type="ECO:0000256" key="1">
    <source>
        <dbReference type="ARBA" id="ARBA00023125"/>
    </source>
</evidence>
<keyword evidence="5" id="KW-1185">Reference proteome</keyword>
<proteinExistence type="predicted"/>
<dbReference type="SUPFAM" id="SSF46689">
    <property type="entry name" value="Homeodomain-like"/>
    <property type="match status" value="1"/>
</dbReference>
<dbReference type="InterPro" id="IPR001647">
    <property type="entry name" value="HTH_TetR"/>
</dbReference>
<evidence type="ECO:0000313" key="4">
    <source>
        <dbReference type="EMBL" id="QEE20884.1"/>
    </source>
</evidence>
<dbReference type="SUPFAM" id="SSF48498">
    <property type="entry name" value="Tetracyclin repressor-like, C-terminal domain"/>
    <property type="match status" value="1"/>
</dbReference>
<sequence length="223" mass="24988">MTSSLTQERLRTACEDLLRDARHPEEVTVRSITQRAGTNVGAVNYHFGSLEQLILSVGERVYLRLNAERLALLQEAIRRAHPEPASVDDLIVALVGPSIRWSLDPRSAYSVLRHMTAIAQSSGHPEVFRPMVEDIDHHLQFIPHFRRIAPWLSEIDVGFRISCLLGVRSQMTRNRQRTAELTGHELDLGDPNVVIAQVVAATAPMFTTPPFPHSNTVPNSSRH</sequence>
<feature type="DNA-binding region" description="H-T-H motif" evidence="2">
    <location>
        <begin position="28"/>
        <end position="47"/>
    </location>
</feature>
<dbReference type="InterPro" id="IPR041586">
    <property type="entry name" value="PsrA_TetR_C"/>
</dbReference>
<organism evidence="4 5">
    <name type="scientific">Paradevosia tibetensis</name>
    <dbReference type="NCBI Taxonomy" id="1447062"/>
    <lineage>
        <taxon>Bacteria</taxon>
        <taxon>Pseudomonadati</taxon>
        <taxon>Pseudomonadota</taxon>
        <taxon>Alphaproteobacteria</taxon>
        <taxon>Hyphomicrobiales</taxon>
        <taxon>Devosiaceae</taxon>
        <taxon>Paradevosia</taxon>
    </lineage>
</organism>
<dbReference type="InterPro" id="IPR009057">
    <property type="entry name" value="Homeodomain-like_sf"/>
</dbReference>
<dbReference type="InterPro" id="IPR036271">
    <property type="entry name" value="Tet_transcr_reg_TetR-rel_C_sf"/>
</dbReference>
<dbReference type="Pfam" id="PF17939">
    <property type="entry name" value="TetR_C_30"/>
    <property type="match status" value="1"/>
</dbReference>
<gene>
    <name evidence="4" type="ORF">FNA67_12165</name>
</gene>
<accession>A0A5B9DR79</accession>
<dbReference type="AlphaFoldDB" id="A0A5B9DR79"/>
<dbReference type="Gene3D" id="1.10.357.10">
    <property type="entry name" value="Tetracycline Repressor, domain 2"/>
    <property type="match status" value="1"/>
</dbReference>
<reference evidence="4 5" key="1">
    <citation type="journal article" date="2015" name="Int. J. Syst. Evol. Microbiol.">
        <title>Youhaiella tibetensis gen. nov., sp. nov., isolated from subsurface sediment.</title>
        <authorList>
            <person name="Wang Y.X."/>
            <person name="Huang F.Q."/>
            <person name="Nogi Y."/>
            <person name="Pang S.J."/>
            <person name="Wang P.K."/>
            <person name="Lv J."/>
        </authorList>
    </citation>
    <scope>NUCLEOTIDE SEQUENCE [LARGE SCALE GENOMIC DNA]</scope>
    <source>
        <strain evidence="5">fig4</strain>
    </source>
</reference>
<dbReference type="GO" id="GO:0003677">
    <property type="term" value="F:DNA binding"/>
    <property type="evidence" value="ECO:0007669"/>
    <property type="project" value="UniProtKB-UniRule"/>
</dbReference>
<dbReference type="PROSITE" id="PS50977">
    <property type="entry name" value="HTH_TETR_2"/>
    <property type="match status" value="1"/>
</dbReference>